<name>A0A1M4W468_9FIRM</name>
<protein>
    <recommendedName>
        <fullName evidence="3">beta-N-acetylhexosaminidase</fullName>
        <ecNumber evidence="3">3.2.1.52</ecNumber>
    </recommendedName>
</protein>
<dbReference type="InterPro" id="IPR036962">
    <property type="entry name" value="Glyco_hydro_3_N_sf"/>
</dbReference>
<dbReference type="InterPro" id="IPR036881">
    <property type="entry name" value="Glyco_hydro_3_C_sf"/>
</dbReference>
<evidence type="ECO:0000259" key="6">
    <source>
        <dbReference type="Pfam" id="PF00933"/>
    </source>
</evidence>
<dbReference type="AlphaFoldDB" id="A0A1M4W468"/>
<proteinExistence type="inferred from homology"/>
<comment type="similarity">
    <text evidence="2">Belongs to the glycosyl hydrolase 3 family.</text>
</comment>
<dbReference type="Pfam" id="PF00933">
    <property type="entry name" value="Glyco_hydro_3"/>
    <property type="match status" value="1"/>
</dbReference>
<dbReference type="STRING" id="1120975.SAMN02746064_01153"/>
<dbReference type="InterPro" id="IPR017853">
    <property type="entry name" value="GH"/>
</dbReference>
<evidence type="ECO:0000256" key="4">
    <source>
        <dbReference type="ARBA" id="ARBA00022801"/>
    </source>
</evidence>
<sequence>MVVLNKTPFNLNERQIEWVNETINNMTLEEKIGQLFVLLKPNQGIDEEKISEQLNKYHQGGLRWQGGNKEEVYKQNMTFQKHSQIPLLIAGNCDDGGVGCLPTEGTFVATAAQAAANESNETAYHMGLVSGREATSIGCNWLFNPVVDIYMNWRNTIVNTRCFGDNAETVIKNAKAYIKGVKDANPNMACCAKHFPGDGVEELDQHLVLGVNDLDVDQWEESFGKAYQSMIDDGIESIMVGHIAFPEMSKKLRPDIKDSEIMPATLAPELLQGLLRDKMNFNGLIITDATHMIGFSAAKSREEALPLAIASGCDMILFANDIEEDIEFIKNGIQEGIISHDRLEDAVIRIIGLKAKLNLMDKSVVFPSPDLKDRWVSCREHENFRRLAADKCTTLVKDTAKFIPINPKDKKNIYLVYVQSTPNSKAYEGDPVKDVVEEELESQGFLVHKAPNFYDLEVENGPSPKNMGIMMDSRSTRKEFKELYDLALIVINVKGYAQENNVRLRWSCHHSVEIPWYVSEIPTIGISLNYTNHLIDIPQVRTFINAYGSNRENIRAAIEKMCGLSDFNGIASETVFCDRWETRL</sequence>
<dbReference type="OrthoDB" id="9805821at2"/>
<dbReference type="PANTHER" id="PTHR30480">
    <property type="entry name" value="BETA-HEXOSAMINIDASE-RELATED"/>
    <property type="match status" value="1"/>
</dbReference>
<dbReference type="Gene3D" id="3.20.20.300">
    <property type="entry name" value="Glycoside hydrolase, family 3, N-terminal domain"/>
    <property type="match status" value="1"/>
</dbReference>
<dbReference type="PANTHER" id="PTHR30480:SF13">
    <property type="entry name" value="BETA-HEXOSAMINIDASE"/>
    <property type="match status" value="1"/>
</dbReference>
<dbReference type="RefSeq" id="WP_073270133.1">
    <property type="nucleotide sequence ID" value="NZ_FQTU01000006.1"/>
</dbReference>
<evidence type="ECO:0000256" key="2">
    <source>
        <dbReference type="ARBA" id="ARBA00005336"/>
    </source>
</evidence>
<dbReference type="SUPFAM" id="SSF51445">
    <property type="entry name" value="(Trans)glycosidases"/>
    <property type="match status" value="1"/>
</dbReference>
<evidence type="ECO:0000313" key="7">
    <source>
        <dbReference type="EMBL" id="SHE75742.1"/>
    </source>
</evidence>
<evidence type="ECO:0000256" key="5">
    <source>
        <dbReference type="ARBA" id="ARBA00023295"/>
    </source>
</evidence>
<dbReference type="GO" id="GO:0005975">
    <property type="term" value="P:carbohydrate metabolic process"/>
    <property type="evidence" value="ECO:0007669"/>
    <property type="project" value="InterPro"/>
</dbReference>
<dbReference type="GO" id="GO:0009254">
    <property type="term" value="P:peptidoglycan turnover"/>
    <property type="evidence" value="ECO:0007669"/>
    <property type="project" value="TreeGrafter"/>
</dbReference>
<dbReference type="EMBL" id="FQTU01000006">
    <property type="protein sequence ID" value="SHE75742.1"/>
    <property type="molecule type" value="Genomic_DNA"/>
</dbReference>
<feature type="domain" description="Glycoside hydrolase family 3 N-terminal" evidence="6">
    <location>
        <begin position="27"/>
        <end position="351"/>
    </location>
</feature>
<organism evidence="7 8">
    <name type="scientific">Alkalibacter saccharofermentans DSM 14828</name>
    <dbReference type="NCBI Taxonomy" id="1120975"/>
    <lineage>
        <taxon>Bacteria</taxon>
        <taxon>Bacillati</taxon>
        <taxon>Bacillota</taxon>
        <taxon>Clostridia</taxon>
        <taxon>Eubacteriales</taxon>
        <taxon>Eubacteriaceae</taxon>
        <taxon>Alkalibacter</taxon>
    </lineage>
</organism>
<keyword evidence="5" id="KW-0326">Glycosidase</keyword>
<evidence type="ECO:0000313" key="8">
    <source>
        <dbReference type="Proteomes" id="UP000184251"/>
    </source>
</evidence>
<reference evidence="7 8" key="1">
    <citation type="submission" date="2016-11" db="EMBL/GenBank/DDBJ databases">
        <authorList>
            <person name="Jaros S."/>
            <person name="Januszkiewicz K."/>
            <person name="Wedrychowicz H."/>
        </authorList>
    </citation>
    <scope>NUCLEOTIDE SEQUENCE [LARGE SCALE GENOMIC DNA]</scope>
    <source>
        <strain evidence="7 8">DSM 14828</strain>
    </source>
</reference>
<gene>
    <name evidence="7" type="ORF">SAMN02746064_01153</name>
</gene>
<dbReference type="GO" id="GO:0004563">
    <property type="term" value="F:beta-N-acetylhexosaminidase activity"/>
    <property type="evidence" value="ECO:0007669"/>
    <property type="project" value="UniProtKB-EC"/>
</dbReference>
<dbReference type="Proteomes" id="UP000184251">
    <property type="component" value="Unassembled WGS sequence"/>
</dbReference>
<dbReference type="InterPro" id="IPR050226">
    <property type="entry name" value="NagZ_Beta-hexosaminidase"/>
</dbReference>
<evidence type="ECO:0000256" key="1">
    <source>
        <dbReference type="ARBA" id="ARBA00001231"/>
    </source>
</evidence>
<keyword evidence="4" id="KW-0378">Hydrolase</keyword>
<dbReference type="InterPro" id="IPR001764">
    <property type="entry name" value="Glyco_hydro_3_N"/>
</dbReference>
<evidence type="ECO:0000256" key="3">
    <source>
        <dbReference type="ARBA" id="ARBA00012663"/>
    </source>
</evidence>
<keyword evidence="8" id="KW-1185">Reference proteome</keyword>
<dbReference type="EC" id="3.2.1.52" evidence="3"/>
<comment type="catalytic activity">
    <reaction evidence="1">
        <text>Hydrolysis of terminal non-reducing N-acetyl-D-hexosamine residues in N-acetyl-beta-D-hexosaminides.</text>
        <dbReference type="EC" id="3.2.1.52"/>
    </reaction>
</comment>
<accession>A0A1M4W468</accession>
<dbReference type="Gene3D" id="3.40.50.1700">
    <property type="entry name" value="Glycoside hydrolase family 3 C-terminal domain"/>
    <property type="match status" value="1"/>
</dbReference>